<dbReference type="SUPFAM" id="SSF53448">
    <property type="entry name" value="Nucleotide-diphospho-sugar transferases"/>
    <property type="match status" value="1"/>
</dbReference>
<evidence type="ECO:0000256" key="13">
    <source>
        <dbReference type="ARBA" id="ARBA00023034"/>
    </source>
</evidence>
<evidence type="ECO:0000256" key="9">
    <source>
        <dbReference type="ARBA" id="ARBA00022723"/>
    </source>
</evidence>
<evidence type="ECO:0000256" key="6">
    <source>
        <dbReference type="ARBA" id="ARBA00022676"/>
    </source>
</evidence>
<dbReference type="PANTHER" id="PTHR48261">
    <property type="entry name" value="ACETYLGLUCOSAMINYLTRANSFERASE"/>
    <property type="match status" value="1"/>
</dbReference>
<accession>A0A914WDL6</accession>
<dbReference type="AlphaFoldDB" id="A0A914WDL6"/>
<keyword evidence="6" id="KW-0328">Glycosyltransferase</keyword>
<organism evidence="24 25">
    <name type="scientific">Plectus sambesii</name>
    <dbReference type="NCBI Taxonomy" id="2011161"/>
    <lineage>
        <taxon>Eukaryota</taxon>
        <taxon>Metazoa</taxon>
        <taxon>Ecdysozoa</taxon>
        <taxon>Nematoda</taxon>
        <taxon>Chromadorea</taxon>
        <taxon>Plectida</taxon>
        <taxon>Plectina</taxon>
        <taxon>Plectoidea</taxon>
        <taxon>Plectidae</taxon>
        <taxon>Plectus</taxon>
    </lineage>
</organism>
<keyword evidence="15" id="KW-1015">Disulfide bond</keyword>
<evidence type="ECO:0000256" key="18">
    <source>
        <dbReference type="ARBA" id="ARBA00050948"/>
    </source>
</evidence>
<evidence type="ECO:0000256" key="14">
    <source>
        <dbReference type="ARBA" id="ARBA00023136"/>
    </source>
</evidence>
<evidence type="ECO:0000256" key="5">
    <source>
        <dbReference type="ARBA" id="ARBA00010271"/>
    </source>
</evidence>
<dbReference type="GO" id="GO:0005789">
    <property type="term" value="C:endoplasmic reticulum membrane"/>
    <property type="evidence" value="ECO:0007669"/>
    <property type="project" value="UniProtKB-SubCell"/>
</dbReference>
<evidence type="ECO:0000256" key="3">
    <source>
        <dbReference type="ARBA" id="ARBA00004648"/>
    </source>
</evidence>
<evidence type="ECO:0000259" key="23">
    <source>
        <dbReference type="Pfam" id="PF09258"/>
    </source>
</evidence>
<protein>
    <recommendedName>
        <fullName evidence="19">glucuronosyl-galactosyl-proteoglycan 4-alpha-N-acetylglucosaminyltransferase</fullName>
        <ecNumber evidence="19">2.4.1.223</ecNumber>
    </recommendedName>
</protein>
<proteinExistence type="inferred from homology"/>
<evidence type="ECO:0000256" key="4">
    <source>
        <dbReference type="ARBA" id="ARBA00005093"/>
    </source>
</evidence>
<keyword evidence="20" id="KW-0175">Coiled coil</keyword>
<evidence type="ECO:0000256" key="21">
    <source>
        <dbReference type="SAM" id="Phobius"/>
    </source>
</evidence>
<evidence type="ECO:0000259" key="22">
    <source>
        <dbReference type="Pfam" id="PF03016"/>
    </source>
</evidence>
<dbReference type="Pfam" id="PF09258">
    <property type="entry name" value="Glyco_transf_64"/>
    <property type="match status" value="1"/>
</dbReference>
<keyword evidence="10" id="KW-0256">Endoplasmic reticulum</keyword>
<keyword evidence="7" id="KW-0808">Transferase</keyword>
<feature type="coiled-coil region" evidence="20">
    <location>
        <begin position="99"/>
        <end position="126"/>
    </location>
</feature>
<dbReference type="FunFam" id="3.90.550.10:FF:000033">
    <property type="entry name" value="Exostosin-like glycosyltransferase 3"/>
    <property type="match status" value="1"/>
</dbReference>
<dbReference type="PANTHER" id="PTHR48261:SF4">
    <property type="entry name" value="EXOSTOSIN LIKE GLYCOSYLTRANSFERASE 3"/>
    <property type="match status" value="1"/>
</dbReference>
<keyword evidence="9" id="KW-0479">Metal-binding</keyword>
<evidence type="ECO:0000256" key="7">
    <source>
        <dbReference type="ARBA" id="ARBA00022679"/>
    </source>
</evidence>
<keyword evidence="13" id="KW-0333">Golgi apparatus</keyword>
<comment type="cofactor">
    <cofactor evidence="1">
        <name>Mn(2+)</name>
        <dbReference type="ChEBI" id="CHEBI:29035"/>
    </cofactor>
</comment>
<dbReference type="EC" id="2.4.1.223" evidence="19"/>
<feature type="domain" description="Exostosin GT47" evidence="22">
    <location>
        <begin position="221"/>
        <end position="493"/>
    </location>
</feature>
<dbReference type="Gene3D" id="3.90.550.10">
    <property type="entry name" value="Spore Coat Polysaccharide Biosynthesis Protein SpsA, Chain A"/>
    <property type="match status" value="1"/>
</dbReference>
<dbReference type="GO" id="GO:0005794">
    <property type="term" value="C:Golgi apparatus"/>
    <property type="evidence" value="ECO:0007669"/>
    <property type="project" value="UniProtKB-SubCell"/>
</dbReference>
<dbReference type="GO" id="GO:0015012">
    <property type="term" value="P:heparan sulfate proteoglycan biosynthetic process"/>
    <property type="evidence" value="ECO:0007669"/>
    <property type="project" value="UniProtKB-ARBA"/>
</dbReference>
<evidence type="ECO:0000256" key="12">
    <source>
        <dbReference type="ARBA" id="ARBA00022989"/>
    </source>
</evidence>
<evidence type="ECO:0000256" key="8">
    <source>
        <dbReference type="ARBA" id="ARBA00022692"/>
    </source>
</evidence>
<evidence type="ECO:0000256" key="2">
    <source>
        <dbReference type="ARBA" id="ARBA00004555"/>
    </source>
</evidence>
<keyword evidence="14 21" id="KW-0472">Membrane</keyword>
<keyword evidence="12 21" id="KW-1133">Transmembrane helix</keyword>
<reference evidence="25" key="1">
    <citation type="submission" date="2022-11" db="UniProtKB">
        <authorList>
            <consortium name="WormBaseParasite"/>
        </authorList>
    </citation>
    <scope>IDENTIFICATION</scope>
</reference>
<dbReference type="GO" id="GO:0046872">
    <property type="term" value="F:metal ion binding"/>
    <property type="evidence" value="ECO:0007669"/>
    <property type="project" value="UniProtKB-KW"/>
</dbReference>
<evidence type="ECO:0000256" key="15">
    <source>
        <dbReference type="ARBA" id="ARBA00023157"/>
    </source>
</evidence>
<dbReference type="WBParaSite" id="PSAMB.scaffold3613size17593.g22055.t2">
    <property type="protein sequence ID" value="PSAMB.scaffold3613size17593.g22055.t2"/>
    <property type="gene ID" value="PSAMB.scaffold3613size17593.g22055"/>
</dbReference>
<dbReference type="InterPro" id="IPR029044">
    <property type="entry name" value="Nucleotide-diphossugar_trans"/>
</dbReference>
<keyword evidence="24" id="KW-1185">Reference proteome</keyword>
<dbReference type="InterPro" id="IPR040911">
    <property type="entry name" value="Exostosin_GT47"/>
</dbReference>
<dbReference type="Pfam" id="PF03016">
    <property type="entry name" value="Exostosin_GT47"/>
    <property type="match status" value="1"/>
</dbReference>
<sequence length="916" mass="104439">MSLLRRLSAHKQEMDASLMHHRDGEESNRSSPARGIRPTCCFRKWKWAILFLCLVLLAPFVLLRWLNEEKEVRTTKWSDSGEINFRFEKEYEEFRPADCSNLNERVQELMRIRDSVRAELLQLEADRSRLGKKITELNDHFTKEIPKKQVELKNLESSIFEANLLLKEVQERHTPDIRLPSKSLFPDASDLQAVIADFNSAEPCDMESCFDYSRCSITTHMVVYVYPVEETASEMAKSFYKYLTANVHSARDPQTACIFVALHEGDAQMKSLEFWRGDGRNHLILDLSRGGLAAHARGRAMLLSDNFSARTYQPGFDVVASLYVNDYQPQAWKDYAPLLPLNRKYFLSFWGDLAAADSEKQLAPDTRRDSLIDGLKGVSEAAHKTGDRFELRFACSSGTQSLSAIPTIDKLCGTVAERGIMLRDSLFAVVPSFEVSTAVFQTRILEALLHGTVPVIVGDRSQLPFADLLDWRRVTYRIPFARLPEIHFILRSIGAEDLLEMRRRGRVVAENFLNDKQALVKTALSALQHRLGMLAPAISDYQALPVFNGSYSPLNTVDASAQTTPENDEYLGPLEAPYASPAFRQNFTSVQQHAYSAWNGFYQLTSHVALPSRPFDVPFVPTEARLTNDTSHGFRPINNGIGGSGKEFAEAIGGNSHREQFTVVMLTYERDAVLSAALSRLNKMPYLNKVIVVWNNGNRAPNADVSWPKLHVPVVFLNPGRNSLNNRFLPFREIETDAILSIDDDVYLAQHDIIFAFRVWREQRDKIVGFPGRFHSWDGGTWKYNSNHSCELSMVLTGAAFFHKFYAYAYSYFMPEAIRAKVDELTNCEDLAMNFLVAHMTRKPPVKTTSRWTFKCAGCPETLSSDESHFIERHDCMQFFTKVYGYNPLLYTQFRVDSVLFKTRLPHNHQKCFKYV</sequence>
<evidence type="ECO:0000313" key="24">
    <source>
        <dbReference type="Proteomes" id="UP000887566"/>
    </source>
</evidence>
<comment type="catalytic activity">
    <reaction evidence="18">
        <text>3-O-(beta-D-GlcA-(1-&gt;3)-beta-D-Gal-(1-&gt;3)-beta-D-Gal-(1-&gt;4)-beta-D-Xyl)-L-seryl-[protein] + UDP-N-acetyl-alpha-D-glucosamine = 3-O-(alpha-D-GlcNAc-(1-&gt;4)-beta-D-GlcA-(1-&gt;3)-beta-D-Gal-(1-&gt;3)-beta-D-Gal-(1-&gt;4)-beta-D-Xyl)-L-seryl-[protein] + UDP + H(+)</text>
        <dbReference type="Rhea" id="RHEA:16221"/>
        <dbReference type="Rhea" id="RHEA-COMP:12573"/>
        <dbReference type="Rhea" id="RHEA-COMP:12574"/>
        <dbReference type="ChEBI" id="CHEBI:15378"/>
        <dbReference type="ChEBI" id="CHEBI:57705"/>
        <dbReference type="ChEBI" id="CHEBI:58223"/>
        <dbReference type="ChEBI" id="CHEBI:132093"/>
        <dbReference type="ChEBI" id="CHEBI:132104"/>
        <dbReference type="EC" id="2.4.1.223"/>
    </reaction>
</comment>
<keyword evidence="17" id="KW-0464">Manganese</keyword>
<evidence type="ECO:0000256" key="17">
    <source>
        <dbReference type="ARBA" id="ARBA00023211"/>
    </source>
</evidence>
<dbReference type="GO" id="GO:0001888">
    <property type="term" value="F:glucuronyl-galactosyl-proteoglycan 4-alpha-N-acetylglucosaminyltransferase activity"/>
    <property type="evidence" value="ECO:0007669"/>
    <property type="project" value="UniProtKB-EC"/>
</dbReference>
<evidence type="ECO:0000256" key="20">
    <source>
        <dbReference type="SAM" id="Coils"/>
    </source>
</evidence>
<evidence type="ECO:0000256" key="19">
    <source>
        <dbReference type="ARBA" id="ARBA00066812"/>
    </source>
</evidence>
<name>A0A914WDL6_9BILA</name>
<keyword evidence="11" id="KW-0735">Signal-anchor</keyword>
<evidence type="ECO:0000256" key="10">
    <source>
        <dbReference type="ARBA" id="ARBA00022824"/>
    </source>
</evidence>
<feature type="domain" description="Glycosyl transferase 64" evidence="23">
    <location>
        <begin position="661"/>
        <end position="901"/>
    </location>
</feature>
<keyword evidence="8 21" id="KW-0812">Transmembrane</keyword>
<evidence type="ECO:0000313" key="25">
    <source>
        <dbReference type="WBParaSite" id="PSAMB.scaffold3613size17593.g22055.t2"/>
    </source>
</evidence>
<evidence type="ECO:0000256" key="1">
    <source>
        <dbReference type="ARBA" id="ARBA00001936"/>
    </source>
</evidence>
<comment type="subcellular location">
    <subcellularLocation>
        <location evidence="3">Endoplasmic reticulum membrane</location>
        <topology evidence="3">Single-pass type II membrane protein</topology>
    </subcellularLocation>
    <subcellularLocation>
        <location evidence="2">Golgi apparatus</location>
    </subcellularLocation>
</comment>
<comment type="pathway">
    <text evidence="4">Glycan metabolism; heparan sulfate biosynthesis.</text>
</comment>
<evidence type="ECO:0000256" key="16">
    <source>
        <dbReference type="ARBA" id="ARBA00023180"/>
    </source>
</evidence>
<comment type="similarity">
    <text evidence="5">Belongs to the glycosyltransferase 47 family.</text>
</comment>
<dbReference type="InterPro" id="IPR004263">
    <property type="entry name" value="Exostosin"/>
</dbReference>
<evidence type="ECO:0000256" key="11">
    <source>
        <dbReference type="ARBA" id="ARBA00022968"/>
    </source>
</evidence>
<dbReference type="InterPro" id="IPR015338">
    <property type="entry name" value="GT64_dom"/>
</dbReference>
<keyword evidence="16" id="KW-0325">Glycoprotein</keyword>
<feature type="transmembrane region" description="Helical" evidence="21">
    <location>
        <begin position="47"/>
        <end position="66"/>
    </location>
</feature>
<dbReference type="Proteomes" id="UP000887566">
    <property type="component" value="Unplaced"/>
</dbReference>